<dbReference type="InterPro" id="IPR011010">
    <property type="entry name" value="DNA_brk_join_enz"/>
</dbReference>
<sequence length="807" mass="91416">MAEPGTLTQPTSKKGVSRFVSVNAAPAPAPAVPPRPQGDLTRASVEEIAQAVRTTWPTKSADNRWNRSRGARDLLQHLSQFPGETWQERWEASGFNQGGNPVSVLRSAPRERSQIGTGAACLLCLRIIQPSLEAFRSNTFLYYGQRFLAAQNDPLLEKFWAETQATPVNPIHHGTALFDIAVALTTQGIALADLTPEAFLHYAWECRRQGLVLGARGAGSRFPGHLAWQVLHTMDHFPSHGPATLKAALLNGRSTVEELVDRYKIRNTGVRHLLVAYLERRKPEMDYSTLDNLSRHLANNFWATIEQLAPDQPDLRIDGELYQRWRDRVAIRVDGKGQRDFDPILRAVRAFYADLQAWAAAEPEQWAIWVAPCPISDAEVRGYGIRKRRVKERMDDRTRQRQPLLNTLLEHLENRYGHLRDLLTQAADMAGGQTVTLEDHTYQRLWSRVDERRVRLGGLANVRVLDLESGRHINVTHAEDAAFWEWAIVEVLRHSGVRIEEALELTHLSIRQYQRPNGEVIALLVVAPSKSDRERVIPMSAELFTVVAAIVRRHTTGGQTIPLLPRYDPKERQSSAPMPFLFQRKIGTKHEVMSDTTVVNMLKRHCVELAEQHPGFLATSFTPHDFRRLLATELVNSGLPIHIGAALLGHLNLQTTRGYVAVFNEDVVRHYQGFLDRRRQARPTDEYRPVTEPEWLGFEEHFDQRKVELGGCARPYSTPCQHEHACLRCPMININPKMLPRLDEIEVDLLARQARAEAEGWLGEIEGIDLTLSFLRQKRDQTRRLARIAPVDLGIPGIAPRSAARRE</sequence>
<keyword evidence="5" id="KW-1185">Reference proteome</keyword>
<organism evidence="4 5">
    <name type="scientific">Streptomyces mirabilis</name>
    <dbReference type="NCBI Taxonomy" id="68239"/>
    <lineage>
        <taxon>Bacteria</taxon>
        <taxon>Bacillati</taxon>
        <taxon>Actinomycetota</taxon>
        <taxon>Actinomycetes</taxon>
        <taxon>Kitasatosporales</taxon>
        <taxon>Streptomycetaceae</taxon>
        <taxon>Streptomyces</taxon>
    </lineage>
</organism>
<gene>
    <name evidence="4" type="ORF">PU648_47805</name>
</gene>
<name>A0ABU3V175_9ACTN</name>
<feature type="compositionally biased region" description="Pro residues" evidence="2">
    <location>
        <begin position="27"/>
        <end position="36"/>
    </location>
</feature>
<accession>A0ABU3V175</accession>
<feature type="compositionally biased region" description="Polar residues" evidence="2">
    <location>
        <begin position="1"/>
        <end position="14"/>
    </location>
</feature>
<dbReference type="Gene3D" id="1.10.443.10">
    <property type="entry name" value="Intergrase catalytic core"/>
    <property type="match status" value="1"/>
</dbReference>
<dbReference type="PROSITE" id="PS51898">
    <property type="entry name" value="TYR_RECOMBINASE"/>
    <property type="match status" value="1"/>
</dbReference>
<dbReference type="PANTHER" id="PTHR30349">
    <property type="entry name" value="PHAGE INTEGRASE-RELATED"/>
    <property type="match status" value="1"/>
</dbReference>
<dbReference type="RefSeq" id="WP_266937599.1">
    <property type="nucleotide sequence ID" value="NZ_CP107955.1"/>
</dbReference>
<keyword evidence="1" id="KW-0233">DNA recombination</keyword>
<dbReference type="InterPro" id="IPR002104">
    <property type="entry name" value="Integrase_catalytic"/>
</dbReference>
<reference evidence="4 5" key="1">
    <citation type="submission" date="2023-02" db="EMBL/GenBank/DDBJ databases">
        <authorList>
            <person name="Maleckis M."/>
        </authorList>
    </citation>
    <scope>NUCLEOTIDE SEQUENCE [LARGE SCALE GENOMIC DNA]</scope>
    <source>
        <strain evidence="4 5">P8-A2</strain>
    </source>
</reference>
<dbReference type="PANTHER" id="PTHR30349:SF64">
    <property type="entry name" value="PROPHAGE INTEGRASE INTD-RELATED"/>
    <property type="match status" value="1"/>
</dbReference>
<evidence type="ECO:0000313" key="4">
    <source>
        <dbReference type="EMBL" id="MDU8999912.1"/>
    </source>
</evidence>
<evidence type="ECO:0000256" key="1">
    <source>
        <dbReference type="ARBA" id="ARBA00023172"/>
    </source>
</evidence>
<protein>
    <submittedName>
        <fullName evidence="4">Site-specific integrase</fullName>
    </submittedName>
</protein>
<dbReference type="EMBL" id="JARAKF010000001">
    <property type="protein sequence ID" value="MDU8999912.1"/>
    <property type="molecule type" value="Genomic_DNA"/>
</dbReference>
<dbReference type="InterPro" id="IPR050090">
    <property type="entry name" value="Tyrosine_recombinase_XerCD"/>
</dbReference>
<dbReference type="Proteomes" id="UP001257627">
    <property type="component" value="Unassembled WGS sequence"/>
</dbReference>
<feature type="region of interest" description="Disordered" evidence="2">
    <location>
        <begin position="1"/>
        <end position="39"/>
    </location>
</feature>
<dbReference type="InterPro" id="IPR013762">
    <property type="entry name" value="Integrase-like_cat_sf"/>
</dbReference>
<feature type="domain" description="Tyr recombinase" evidence="3">
    <location>
        <begin position="460"/>
        <end position="672"/>
    </location>
</feature>
<dbReference type="SUPFAM" id="SSF56349">
    <property type="entry name" value="DNA breaking-rejoining enzymes"/>
    <property type="match status" value="1"/>
</dbReference>
<proteinExistence type="predicted"/>
<evidence type="ECO:0000256" key="2">
    <source>
        <dbReference type="SAM" id="MobiDB-lite"/>
    </source>
</evidence>
<evidence type="ECO:0000259" key="3">
    <source>
        <dbReference type="PROSITE" id="PS51898"/>
    </source>
</evidence>
<dbReference type="Pfam" id="PF00589">
    <property type="entry name" value="Phage_integrase"/>
    <property type="match status" value="1"/>
</dbReference>
<dbReference type="CDD" id="cd00397">
    <property type="entry name" value="DNA_BRE_C"/>
    <property type="match status" value="1"/>
</dbReference>
<comment type="caution">
    <text evidence="4">The sequence shown here is derived from an EMBL/GenBank/DDBJ whole genome shotgun (WGS) entry which is preliminary data.</text>
</comment>
<evidence type="ECO:0000313" key="5">
    <source>
        <dbReference type="Proteomes" id="UP001257627"/>
    </source>
</evidence>